<evidence type="ECO:0000256" key="1">
    <source>
        <dbReference type="SAM" id="MobiDB-lite"/>
    </source>
</evidence>
<evidence type="ECO:0000313" key="2">
    <source>
        <dbReference type="EMBL" id="ELA42612.1"/>
    </source>
</evidence>
<protein>
    <submittedName>
        <fullName evidence="2">Uncharacterized protein</fullName>
    </submittedName>
</protein>
<dbReference type="GeneID" id="19881082"/>
<reference evidence="3" key="1">
    <citation type="submission" date="2011-05" db="EMBL/GenBank/DDBJ databases">
        <title>The genome sequence of Vittaforma corneae strain ATCC 50505.</title>
        <authorList>
            <consortium name="The Broad Institute Genome Sequencing Platform"/>
            <person name="Cuomo C."/>
            <person name="Didier E."/>
            <person name="Bowers L."/>
            <person name="Young S.K."/>
            <person name="Zeng Q."/>
            <person name="Gargeya S."/>
            <person name="Fitzgerald M."/>
            <person name="Haas B."/>
            <person name="Abouelleil A."/>
            <person name="Alvarado L."/>
            <person name="Arachchi H.M."/>
            <person name="Berlin A."/>
            <person name="Chapman S.B."/>
            <person name="Gearin G."/>
            <person name="Goldberg J."/>
            <person name="Griggs A."/>
            <person name="Gujja S."/>
            <person name="Hansen M."/>
            <person name="Heiman D."/>
            <person name="Howarth C."/>
            <person name="Larimer J."/>
            <person name="Lui A."/>
            <person name="MacDonald P.J.P."/>
            <person name="McCowen C."/>
            <person name="Montmayeur A."/>
            <person name="Murphy C."/>
            <person name="Neiman D."/>
            <person name="Pearson M."/>
            <person name="Priest M."/>
            <person name="Roberts A."/>
            <person name="Saif S."/>
            <person name="Shea T."/>
            <person name="Sisk P."/>
            <person name="Stolte C."/>
            <person name="Sykes S."/>
            <person name="Wortman J."/>
            <person name="Nusbaum C."/>
            <person name="Birren B."/>
        </authorList>
    </citation>
    <scope>NUCLEOTIDE SEQUENCE [LARGE SCALE GENOMIC DNA]</scope>
    <source>
        <strain evidence="3">ATCC 50505</strain>
    </source>
</reference>
<evidence type="ECO:0000313" key="3">
    <source>
        <dbReference type="Proteomes" id="UP000011082"/>
    </source>
</evidence>
<dbReference type="VEuPathDB" id="MicrosporidiaDB:VICG_00364"/>
<accession>L2GQM7</accession>
<feature type="region of interest" description="Disordered" evidence="1">
    <location>
        <begin position="133"/>
        <end position="157"/>
    </location>
</feature>
<dbReference type="HOGENOM" id="CLU_1612092_0_0_1"/>
<dbReference type="RefSeq" id="XP_007603817.1">
    <property type="nucleotide sequence ID" value="XM_007603755.1"/>
</dbReference>
<dbReference type="EMBL" id="JH370131">
    <property type="protein sequence ID" value="ELA42612.1"/>
    <property type="molecule type" value="Genomic_DNA"/>
</dbReference>
<keyword evidence="3" id="KW-1185">Reference proteome</keyword>
<dbReference type="AlphaFoldDB" id="L2GQM7"/>
<dbReference type="InParanoid" id="L2GQM7"/>
<gene>
    <name evidence="2" type="ORF">VICG_00364</name>
</gene>
<proteinExistence type="predicted"/>
<name>L2GQM7_VITCO</name>
<organism evidence="2 3">
    <name type="scientific">Vittaforma corneae (strain ATCC 50505)</name>
    <name type="common">Microsporidian parasite</name>
    <name type="synonym">Nosema corneum</name>
    <dbReference type="NCBI Taxonomy" id="993615"/>
    <lineage>
        <taxon>Eukaryota</taxon>
        <taxon>Fungi</taxon>
        <taxon>Fungi incertae sedis</taxon>
        <taxon>Microsporidia</taxon>
        <taxon>Nosematidae</taxon>
        <taxon>Vittaforma</taxon>
    </lineage>
</organism>
<sequence length="165" mass="19149">MNMQDKNSKLAKENNDLKMIISQKMQMQEEIMKKSIKAEYNQILSYKQMLKTLDESITSIENALNQCKTIRQTILNNKRLLSDSTNIIRQANGESKTDISGCTVYHKENSMDGNNVVENRKVLKRNKTRNDFISESDLKTMNETNAHNPTKSKDIEKELFNKWGK</sequence>
<dbReference type="Proteomes" id="UP000011082">
    <property type="component" value="Unassembled WGS sequence"/>
</dbReference>